<keyword evidence="2" id="KW-0472">Membrane</keyword>
<feature type="compositionally biased region" description="Low complexity" evidence="1">
    <location>
        <begin position="853"/>
        <end position="865"/>
    </location>
</feature>
<feature type="compositionally biased region" description="Low complexity" evidence="1">
    <location>
        <begin position="875"/>
        <end position="891"/>
    </location>
</feature>
<feature type="compositionally biased region" description="Polar residues" evidence="1">
    <location>
        <begin position="514"/>
        <end position="532"/>
    </location>
</feature>
<reference evidence="3" key="1">
    <citation type="journal article" date="2021" name="Sci. Adv.">
        <title>The American lobster genome reveals insights on longevity, neural, and immune adaptations.</title>
        <authorList>
            <person name="Polinski J.M."/>
            <person name="Zimin A.V."/>
            <person name="Clark K.F."/>
            <person name="Kohn A.B."/>
            <person name="Sadowski N."/>
            <person name="Timp W."/>
            <person name="Ptitsyn A."/>
            <person name="Khanna P."/>
            <person name="Romanova D.Y."/>
            <person name="Williams P."/>
            <person name="Greenwood S.J."/>
            <person name="Moroz L.L."/>
            <person name="Walt D.R."/>
            <person name="Bodnar A.G."/>
        </authorList>
    </citation>
    <scope>NUCLEOTIDE SEQUENCE</scope>
    <source>
        <strain evidence="3">GMGI-L3</strain>
    </source>
</reference>
<feature type="region of interest" description="Disordered" evidence="1">
    <location>
        <begin position="381"/>
        <end position="428"/>
    </location>
</feature>
<dbReference type="EMBL" id="JAHLQT010018664">
    <property type="protein sequence ID" value="KAG7168860.1"/>
    <property type="molecule type" value="Genomic_DNA"/>
</dbReference>
<feature type="compositionally biased region" description="Polar residues" evidence="1">
    <location>
        <begin position="918"/>
        <end position="930"/>
    </location>
</feature>
<feature type="compositionally biased region" description="Low complexity" evidence="1">
    <location>
        <begin position="763"/>
        <end position="786"/>
    </location>
</feature>
<proteinExistence type="predicted"/>
<dbReference type="AlphaFoldDB" id="A0A8J5MY79"/>
<organism evidence="3 4">
    <name type="scientific">Homarus americanus</name>
    <name type="common">American lobster</name>
    <dbReference type="NCBI Taxonomy" id="6706"/>
    <lineage>
        <taxon>Eukaryota</taxon>
        <taxon>Metazoa</taxon>
        <taxon>Ecdysozoa</taxon>
        <taxon>Arthropoda</taxon>
        <taxon>Crustacea</taxon>
        <taxon>Multicrustacea</taxon>
        <taxon>Malacostraca</taxon>
        <taxon>Eumalacostraca</taxon>
        <taxon>Eucarida</taxon>
        <taxon>Decapoda</taxon>
        <taxon>Pleocyemata</taxon>
        <taxon>Astacidea</taxon>
        <taxon>Nephropoidea</taxon>
        <taxon>Nephropidae</taxon>
        <taxon>Homarus</taxon>
    </lineage>
</organism>
<keyword evidence="2" id="KW-1133">Transmembrane helix</keyword>
<protein>
    <submittedName>
        <fullName evidence="3">Uncharacterized protein</fullName>
    </submittedName>
</protein>
<evidence type="ECO:0000313" key="3">
    <source>
        <dbReference type="EMBL" id="KAG7168860.1"/>
    </source>
</evidence>
<keyword evidence="4" id="KW-1185">Reference proteome</keyword>
<name>A0A8J5MY79_HOMAM</name>
<feature type="compositionally biased region" description="Polar residues" evidence="1">
    <location>
        <begin position="630"/>
        <end position="640"/>
    </location>
</feature>
<evidence type="ECO:0000256" key="1">
    <source>
        <dbReference type="SAM" id="MobiDB-lite"/>
    </source>
</evidence>
<feature type="compositionally biased region" description="Low complexity" evidence="1">
    <location>
        <begin position="610"/>
        <end position="619"/>
    </location>
</feature>
<accession>A0A8J5MY79</accession>
<gene>
    <name evidence="3" type="ORF">Hamer_G011527</name>
</gene>
<feature type="compositionally biased region" description="Pro residues" evidence="1">
    <location>
        <begin position="573"/>
        <end position="595"/>
    </location>
</feature>
<evidence type="ECO:0000256" key="2">
    <source>
        <dbReference type="SAM" id="Phobius"/>
    </source>
</evidence>
<feature type="compositionally biased region" description="Basic and acidic residues" evidence="1">
    <location>
        <begin position="501"/>
        <end position="513"/>
    </location>
</feature>
<feature type="transmembrane region" description="Helical" evidence="2">
    <location>
        <begin position="69"/>
        <end position="88"/>
    </location>
</feature>
<dbReference type="Proteomes" id="UP000747542">
    <property type="component" value="Unassembled WGS sequence"/>
</dbReference>
<evidence type="ECO:0000313" key="4">
    <source>
        <dbReference type="Proteomes" id="UP000747542"/>
    </source>
</evidence>
<keyword evidence="2" id="KW-0812">Transmembrane</keyword>
<comment type="caution">
    <text evidence="3">The sequence shown here is derived from an EMBL/GenBank/DDBJ whole genome shotgun (WGS) entry which is preliminary data.</text>
</comment>
<feature type="compositionally biased region" description="Polar residues" evidence="1">
    <location>
        <begin position="389"/>
        <end position="399"/>
    </location>
</feature>
<sequence length="930" mass="101045">MIILHGQDLHRPVLTNTCRCLGRTEYKQHQDAVTASSSPLDDEAFKRYLKDKEKELEEFYSTYDVWTGIRTAITLALFFVFTVTLILYKSKCKPRRKYELYPSLEDMPDRPLDYYDYWCSSPVERGQERKGERRGQHRTVLQPWTGGDRIGAPTHQAVKSLPGSVMRINCSRNSSFERDDSSQVTGHSVRSEFLSVPGVRLQSTGSSSDGYSAGSSSHDLPGEITAMALLGVPGLGPRGNKPVLQLGGMDWDSDHATAEWIQTIDINVIQPTPNISPCGSVRSVSDNAELARLPLPGRGRVASVISLDSPEFDNRSIGSDSVFIEDSIGDTYSSLSEGIDHGTLAFQASQRSSLTPSPRNSLRKIHSFRLGINPSVPAAITVPAPSVPTRAQTTVNGQQRPRDQRSRQKLLKRQQVQDIPMPSITRSGPAMSSLLLPALGSQLSTSCERLAAHSVITTESDLGSSRGSNSLTPVGSIEEEPMCAVFTVPTLRRCNSATTPDQKEEAEGWKRSDSAQNPTVRRSDSAANPQRQSSESSSGSDEASESVSFHLMVPALSIDNPSGDTSRASSPTLSPPSSPNSSPPPPPPRLSPSPQSPRTREPPVSPTPAPTTTRGRSGRSNGGRRVLRRQYSQCIPSSPTLLREVPAPNSLPTYVEENDVEDDFSFPAAPPPSPFRAGYSLFFRQDSGPPSPRLAAHHFNRQDSGPPSPLLAPQHVNRQDSGPPSPLPGANYFSGQEFGPSPPLLFPHYLSRQDSGPSPPLLSPYHLLRQDSGPSSPLLYPSPLGYQDSGPSPPLLSPYHLFRQDSGPSPPLLCPSPLSRHDSMPSSPHLSPYHLTRRDSSPMSQRSRDYQLSNQESSPSSSLRSTPYDRYQEDSPPSSTNSGSRSHYPGDSSPPSPTQDSSSPSVEQPTVHQEDSRASSPSCSVMETSC</sequence>
<feature type="compositionally biased region" description="Low complexity" evidence="1">
    <location>
        <begin position="533"/>
        <end position="548"/>
    </location>
</feature>
<feature type="region of interest" description="Disordered" evidence="1">
    <location>
        <begin position="496"/>
        <end position="930"/>
    </location>
</feature>